<feature type="region of interest" description="Disordered" evidence="1">
    <location>
        <begin position="19"/>
        <end position="40"/>
    </location>
</feature>
<name>A0A2A4K6Y9_HELVI</name>
<dbReference type="AlphaFoldDB" id="A0A2A4K6Y9"/>
<feature type="region of interest" description="Disordered" evidence="1">
    <location>
        <begin position="77"/>
        <end position="172"/>
    </location>
</feature>
<proteinExistence type="predicted"/>
<comment type="caution">
    <text evidence="2">The sequence shown here is derived from an EMBL/GenBank/DDBJ whole genome shotgun (WGS) entry which is preliminary data.</text>
</comment>
<dbReference type="PRINTS" id="PR01217">
    <property type="entry name" value="PRICHEXTENSN"/>
</dbReference>
<accession>A0A2A4K6Y9</accession>
<reference evidence="2" key="1">
    <citation type="submission" date="2017-09" db="EMBL/GenBank/DDBJ databases">
        <title>Contemporary evolution of a Lepidopteran species, Heliothis virescens, in response to modern agricultural practices.</title>
        <authorList>
            <person name="Fritz M.L."/>
            <person name="Deyonke A.M."/>
            <person name="Papanicolaou A."/>
            <person name="Micinski S."/>
            <person name="Westbrook J."/>
            <person name="Gould F."/>
        </authorList>
    </citation>
    <scope>NUCLEOTIDE SEQUENCE [LARGE SCALE GENOMIC DNA]</scope>
    <source>
        <strain evidence="2">HvINT-</strain>
        <tissue evidence="2">Whole body</tissue>
    </source>
</reference>
<organism evidence="2">
    <name type="scientific">Heliothis virescens</name>
    <name type="common">Tobacco budworm moth</name>
    <dbReference type="NCBI Taxonomy" id="7102"/>
    <lineage>
        <taxon>Eukaryota</taxon>
        <taxon>Metazoa</taxon>
        <taxon>Ecdysozoa</taxon>
        <taxon>Arthropoda</taxon>
        <taxon>Hexapoda</taxon>
        <taxon>Insecta</taxon>
        <taxon>Pterygota</taxon>
        <taxon>Neoptera</taxon>
        <taxon>Endopterygota</taxon>
        <taxon>Lepidoptera</taxon>
        <taxon>Glossata</taxon>
        <taxon>Ditrysia</taxon>
        <taxon>Noctuoidea</taxon>
        <taxon>Noctuidae</taxon>
        <taxon>Heliothinae</taxon>
        <taxon>Heliothis</taxon>
    </lineage>
</organism>
<feature type="compositionally biased region" description="Pro residues" evidence="1">
    <location>
        <begin position="136"/>
        <end position="161"/>
    </location>
</feature>
<evidence type="ECO:0000256" key="1">
    <source>
        <dbReference type="SAM" id="MobiDB-lite"/>
    </source>
</evidence>
<feature type="compositionally biased region" description="Pro residues" evidence="1">
    <location>
        <begin position="84"/>
        <end position="117"/>
    </location>
</feature>
<protein>
    <submittedName>
        <fullName evidence="2">Uncharacterized protein</fullName>
    </submittedName>
</protein>
<evidence type="ECO:0000313" key="2">
    <source>
        <dbReference type="EMBL" id="PCG79786.1"/>
    </source>
</evidence>
<gene>
    <name evidence="2" type="ORF">B5V51_13954</name>
</gene>
<dbReference type="EMBL" id="NWSH01000083">
    <property type="protein sequence ID" value="PCG79786.1"/>
    <property type="molecule type" value="Genomic_DNA"/>
</dbReference>
<sequence length="172" mass="18333">MYFNRHALNSVKPPVVAPIAEGRLPRKPKDGPGALKPKCGSRSNAQTIEFTCPPLIGPVWWFDSHSYYKEVCVTPCGTQASSASPPPPASPCPSPCDVDTPPPPSKPPPPAKKPCPVPSAKSDPCAPEKPPCQLSPCPPPQDPDKPPPPPPPPQICDPCKPPRSGGRRKRRK</sequence>